<keyword evidence="2" id="KW-0067">ATP-binding</keyword>
<dbReference type="GO" id="GO:0016887">
    <property type="term" value="F:ATP hydrolysis activity"/>
    <property type="evidence" value="ECO:0007669"/>
    <property type="project" value="InterPro"/>
</dbReference>
<dbReference type="SMART" id="SM00382">
    <property type="entry name" value="AAA"/>
    <property type="match status" value="2"/>
</dbReference>
<reference evidence="5" key="1">
    <citation type="submission" date="2020-11" db="EMBL/GenBank/DDBJ databases">
        <title>Isolation and identification of active actinomycetes.</title>
        <authorList>
            <person name="Sun X."/>
        </authorList>
    </citation>
    <scope>NUCLEOTIDE SEQUENCE</scope>
    <source>
        <strain evidence="5">NEAU-A11</strain>
    </source>
</reference>
<feature type="domain" description="ABC transporter" evidence="4">
    <location>
        <begin position="29"/>
        <end position="279"/>
    </location>
</feature>
<evidence type="ECO:0000256" key="1">
    <source>
        <dbReference type="ARBA" id="ARBA00022741"/>
    </source>
</evidence>
<comment type="caution">
    <text evidence="5">The sequence shown here is derived from an EMBL/GenBank/DDBJ whole genome shotgun (WGS) entry which is preliminary data.</text>
</comment>
<keyword evidence="1" id="KW-0547">Nucleotide-binding</keyword>
<dbReference type="SUPFAM" id="SSF52540">
    <property type="entry name" value="P-loop containing nucleoside triphosphate hydrolases"/>
    <property type="match status" value="2"/>
</dbReference>
<dbReference type="PROSITE" id="PS50893">
    <property type="entry name" value="ABC_TRANSPORTER_2"/>
    <property type="match status" value="2"/>
</dbReference>
<dbReference type="FunFam" id="3.40.50.300:FF:000011">
    <property type="entry name" value="Putative ABC transporter ATP-binding component"/>
    <property type="match status" value="1"/>
</dbReference>
<evidence type="ECO:0000259" key="4">
    <source>
        <dbReference type="PROSITE" id="PS50893"/>
    </source>
</evidence>
<accession>A0A931C6G7</accession>
<dbReference type="PANTHER" id="PTHR42855">
    <property type="entry name" value="ABC TRANSPORTER ATP-BINDING SUBUNIT"/>
    <property type="match status" value="1"/>
</dbReference>
<proteinExistence type="predicted"/>
<dbReference type="PROSITE" id="PS00211">
    <property type="entry name" value="ABC_TRANSPORTER_1"/>
    <property type="match status" value="2"/>
</dbReference>
<dbReference type="InterPro" id="IPR003593">
    <property type="entry name" value="AAA+_ATPase"/>
</dbReference>
<evidence type="ECO:0000313" key="6">
    <source>
        <dbReference type="Proteomes" id="UP000598146"/>
    </source>
</evidence>
<dbReference type="EMBL" id="JADQTO010000003">
    <property type="protein sequence ID" value="MBG0561532.1"/>
    <property type="molecule type" value="Genomic_DNA"/>
</dbReference>
<dbReference type="GO" id="GO:0005524">
    <property type="term" value="F:ATP binding"/>
    <property type="evidence" value="ECO:0007669"/>
    <property type="project" value="UniProtKB-KW"/>
</dbReference>
<gene>
    <name evidence="5" type="primary">abc-f</name>
    <name evidence="5" type="ORF">I4J89_08670</name>
</gene>
<dbReference type="Gene3D" id="3.40.50.300">
    <property type="entry name" value="P-loop containing nucleotide triphosphate hydrolases"/>
    <property type="match status" value="2"/>
</dbReference>
<organism evidence="5 6">
    <name type="scientific">Actinoplanes aureus</name>
    <dbReference type="NCBI Taxonomy" id="2792083"/>
    <lineage>
        <taxon>Bacteria</taxon>
        <taxon>Bacillati</taxon>
        <taxon>Actinomycetota</taxon>
        <taxon>Actinomycetes</taxon>
        <taxon>Micromonosporales</taxon>
        <taxon>Micromonosporaceae</taxon>
        <taxon>Actinoplanes</taxon>
    </lineage>
</organism>
<name>A0A931C6G7_9ACTN</name>
<dbReference type="PANTHER" id="PTHR42855:SF1">
    <property type="entry name" value="ABC TRANSPORTER DOMAIN-CONTAINING PROTEIN"/>
    <property type="match status" value="1"/>
</dbReference>
<evidence type="ECO:0000256" key="3">
    <source>
        <dbReference type="SAM" id="MobiDB-lite"/>
    </source>
</evidence>
<dbReference type="Pfam" id="PF00005">
    <property type="entry name" value="ABC_tran"/>
    <property type="match status" value="2"/>
</dbReference>
<dbReference type="NCBIfam" id="NF000355">
    <property type="entry name" value="ribo_prot_ABC_F"/>
    <property type="match status" value="1"/>
</dbReference>
<sequence length="574" mass="61490">MPSCSLFKTRRSVSLGTRGGSALRTPAQLALAEVTKHYGTHVVLDRISLTVKPGERLGVIGDNGSGKSTLLKLMANVERPDNGELVAVAPGGVGYLPQSLGLPPEATVADAVDLALTDLRELEGRMRTAERSLCATGAELAAYAELVAEYEARGGYEADTRVEVALHGLGLPGLDRSRRLGTLSGGERSRLALAATLASDPELLLLDEPTNDLDDQATAWLEQRLRAHHGTVVAITHDRMFLERVTTAIVEVADGRVRRYGDGYGGYLVAKAAERAGQAQAHEEWRAELERHATLVAANAGRLAAIPRKTAKAGMGTGAWRARSRTHGAAGRLRQSQQRLRWLTGHPAPPPPEPLRFTAAVATADAGDRDEVATLDGVVVAGRLRLDALTLRAGERLLVTGPNGAGKTTLMRVLAGELRPDAGEVRRPGRVGFFRQDGPCGAADHSVLDAYAYGRPGSPDEHAEALLALGLFRPADLALRVTELSYGQRRRIELARLVSDPVDLLLLDEPTNHLSPMLVEQLEEALAGYRGALVVVTHDRRLRAAFTGAHLHMDAGTEHMRNIAWSSRPVTLGS</sequence>
<feature type="domain" description="ABC transporter" evidence="4">
    <location>
        <begin position="355"/>
        <end position="572"/>
    </location>
</feature>
<evidence type="ECO:0000256" key="2">
    <source>
        <dbReference type="ARBA" id="ARBA00022840"/>
    </source>
</evidence>
<dbReference type="InterPro" id="IPR027417">
    <property type="entry name" value="P-loop_NTPase"/>
</dbReference>
<evidence type="ECO:0000313" key="5">
    <source>
        <dbReference type="EMBL" id="MBG0561532.1"/>
    </source>
</evidence>
<dbReference type="InterPro" id="IPR051309">
    <property type="entry name" value="ABCF_ATPase"/>
</dbReference>
<dbReference type="InterPro" id="IPR017871">
    <property type="entry name" value="ABC_transporter-like_CS"/>
</dbReference>
<dbReference type="AlphaFoldDB" id="A0A931C6G7"/>
<feature type="region of interest" description="Disordered" evidence="3">
    <location>
        <begin position="314"/>
        <end position="333"/>
    </location>
</feature>
<keyword evidence="6" id="KW-1185">Reference proteome</keyword>
<dbReference type="NCBIfam" id="NF000171">
    <property type="entry name" value="ABCF_producer"/>
    <property type="match status" value="1"/>
</dbReference>
<dbReference type="CDD" id="cd03221">
    <property type="entry name" value="ABCF_EF-3"/>
    <property type="match status" value="2"/>
</dbReference>
<dbReference type="Proteomes" id="UP000598146">
    <property type="component" value="Unassembled WGS sequence"/>
</dbReference>
<dbReference type="RefSeq" id="WP_196413316.1">
    <property type="nucleotide sequence ID" value="NZ_JADQTO010000003.1"/>
</dbReference>
<dbReference type="InterPro" id="IPR003439">
    <property type="entry name" value="ABC_transporter-like_ATP-bd"/>
</dbReference>
<protein>
    <submittedName>
        <fullName evidence="5">TlrC/CarA/OleB/SrmB family ABC-F type ribosomal protection protein</fullName>
    </submittedName>
</protein>